<gene>
    <name evidence="2" type="ORF">QQX98_008252</name>
</gene>
<protein>
    <submittedName>
        <fullName evidence="2">Uncharacterized protein</fullName>
    </submittedName>
</protein>
<comment type="caution">
    <text evidence="2">The sequence shown here is derived from an EMBL/GenBank/DDBJ whole genome shotgun (WGS) entry which is preliminary data.</text>
</comment>
<organism evidence="2 3">
    <name type="scientific">Neonectria punicea</name>
    <dbReference type="NCBI Taxonomy" id="979145"/>
    <lineage>
        <taxon>Eukaryota</taxon>
        <taxon>Fungi</taxon>
        <taxon>Dikarya</taxon>
        <taxon>Ascomycota</taxon>
        <taxon>Pezizomycotina</taxon>
        <taxon>Sordariomycetes</taxon>
        <taxon>Hypocreomycetidae</taxon>
        <taxon>Hypocreales</taxon>
        <taxon>Nectriaceae</taxon>
        <taxon>Neonectria</taxon>
    </lineage>
</organism>
<keyword evidence="3" id="KW-1185">Reference proteome</keyword>
<keyword evidence="1" id="KW-0732">Signal</keyword>
<feature type="signal peptide" evidence="1">
    <location>
        <begin position="1"/>
        <end position="18"/>
    </location>
</feature>
<reference evidence="2 3" key="1">
    <citation type="journal article" date="2025" name="Microbiol. Resour. Announc.">
        <title>Draft genome sequences for Neonectria magnoliae and Neonectria punicea, canker pathogens of Liriodendron tulipifera and Acer saccharum in West Virginia.</title>
        <authorList>
            <person name="Petronek H.M."/>
            <person name="Kasson M.T."/>
            <person name="Metheny A.M."/>
            <person name="Stauder C.M."/>
            <person name="Lovett B."/>
            <person name="Lynch S.C."/>
            <person name="Garnas J.R."/>
            <person name="Kasson L.R."/>
            <person name="Stajich J.E."/>
        </authorList>
    </citation>
    <scope>NUCLEOTIDE SEQUENCE [LARGE SCALE GENOMIC DNA]</scope>
    <source>
        <strain evidence="2 3">NRRL 64653</strain>
    </source>
</reference>
<sequence length="261" mass="28559">MIFPVAFVGLVLTSVASAAPTSVEPVAIDLNSTKWTPEHILKHDEVILYGEDGRMEVVHEAVYQQLVAANGYDLDTPDVDEDFLNKTDKADHHLDTRASCAYTRSLITDRTENFVDWDVQMSPVVIGTGKNGIDVYVSSGYSVSNSVTVSGSAELGFVKDRLSTTFGVSYSRTWTTATVVNIKGTVENGWSGVMITKPFKTRRYGRNMQGCIGSLRQTGTFMADSYKEGSYAGVKWVSGAITMCTKKQFPLTRCNGSGRFT</sequence>
<dbReference type="EMBL" id="JAZAVJ010000146">
    <property type="protein sequence ID" value="KAK7409590.1"/>
    <property type="molecule type" value="Genomic_DNA"/>
</dbReference>
<dbReference type="Proteomes" id="UP001498476">
    <property type="component" value="Unassembled WGS sequence"/>
</dbReference>
<name>A0ABR1GVU4_9HYPO</name>
<accession>A0ABR1GVU4</accession>
<feature type="chain" id="PRO_5045640308" evidence="1">
    <location>
        <begin position="19"/>
        <end position="261"/>
    </location>
</feature>
<evidence type="ECO:0000313" key="3">
    <source>
        <dbReference type="Proteomes" id="UP001498476"/>
    </source>
</evidence>
<evidence type="ECO:0000256" key="1">
    <source>
        <dbReference type="SAM" id="SignalP"/>
    </source>
</evidence>
<proteinExistence type="predicted"/>
<evidence type="ECO:0000313" key="2">
    <source>
        <dbReference type="EMBL" id="KAK7409590.1"/>
    </source>
</evidence>